<feature type="region of interest" description="Disordered" evidence="1">
    <location>
        <begin position="1"/>
        <end position="28"/>
    </location>
</feature>
<proteinExistence type="predicted"/>
<sequence>MPRRDTARRDDASDDAETDTDDGTGTNAGGDFAAFGGSRLPIIGGLVLVGAVAGNLLVQALVAGGTLPEGTEAAMLPVLAAAALIGLLVLVGSILRR</sequence>
<evidence type="ECO:0000313" key="3">
    <source>
        <dbReference type="EMBL" id="MXR41765.1"/>
    </source>
</evidence>
<dbReference type="RefSeq" id="WP_159666833.1">
    <property type="nucleotide sequence ID" value="NZ_WUUS01000006.1"/>
</dbReference>
<evidence type="ECO:0000256" key="2">
    <source>
        <dbReference type="SAM" id="Phobius"/>
    </source>
</evidence>
<keyword evidence="4" id="KW-1185">Reference proteome</keyword>
<feature type="compositionally biased region" description="Acidic residues" evidence="1">
    <location>
        <begin position="12"/>
        <end position="22"/>
    </location>
</feature>
<feature type="transmembrane region" description="Helical" evidence="2">
    <location>
        <begin position="42"/>
        <end position="62"/>
    </location>
</feature>
<dbReference type="Proteomes" id="UP000437065">
    <property type="component" value="Unassembled WGS sequence"/>
</dbReference>
<keyword evidence="2" id="KW-1133">Transmembrane helix</keyword>
<protein>
    <submittedName>
        <fullName evidence="3">Uncharacterized protein</fullName>
    </submittedName>
</protein>
<gene>
    <name evidence="3" type="ORF">GRX01_10505</name>
</gene>
<feature type="compositionally biased region" description="Basic and acidic residues" evidence="1">
    <location>
        <begin position="1"/>
        <end position="11"/>
    </location>
</feature>
<dbReference type="AlphaFoldDB" id="A0A6B0SSV7"/>
<keyword evidence="2" id="KW-0812">Transmembrane</keyword>
<keyword evidence="2" id="KW-0472">Membrane</keyword>
<reference evidence="3 4" key="1">
    <citation type="submission" date="2019-12" db="EMBL/GenBank/DDBJ databases">
        <title>Isolation and characterization of three novel carbon monoxide-oxidizing members of Halobacteria from salione crusts and soils.</title>
        <authorList>
            <person name="Myers M.R."/>
            <person name="King G.M."/>
        </authorList>
    </citation>
    <scope>NUCLEOTIDE SEQUENCE [LARGE SCALE GENOMIC DNA]</scope>
    <source>
        <strain evidence="3 4">WSA2</strain>
    </source>
</reference>
<evidence type="ECO:0000256" key="1">
    <source>
        <dbReference type="SAM" id="MobiDB-lite"/>
    </source>
</evidence>
<name>A0A6B0SSV7_9EURY</name>
<organism evidence="3 4">
    <name type="scientific">Halobaculum saliterrae</name>
    <dbReference type="NCBI Taxonomy" id="2073113"/>
    <lineage>
        <taxon>Archaea</taxon>
        <taxon>Methanobacteriati</taxon>
        <taxon>Methanobacteriota</taxon>
        <taxon>Stenosarchaea group</taxon>
        <taxon>Halobacteria</taxon>
        <taxon>Halobacteriales</taxon>
        <taxon>Haloferacaceae</taxon>
        <taxon>Halobaculum</taxon>
    </lineage>
</organism>
<comment type="caution">
    <text evidence="3">The sequence shown here is derived from an EMBL/GenBank/DDBJ whole genome shotgun (WGS) entry which is preliminary data.</text>
</comment>
<evidence type="ECO:0000313" key="4">
    <source>
        <dbReference type="Proteomes" id="UP000437065"/>
    </source>
</evidence>
<accession>A0A6B0SSV7</accession>
<dbReference type="EMBL" id="WUUS01000006">
    <property type="protein sequence ID" value="MXR41765.1"/>
    <property type="molecule type" value="Genomic_DNA"/>
</dbReference>
<feature type="transmembrane region" description="Helical" evidence="2">
    <location>
        <begin position="74"/>
        <end position="95"/>
    </location>
</feature>